<evidence type="ECO:0000313" key="2">
    <source>
        <dbReference type="EMBL" id="MBS4893749.1"/>
    </source>
</evidence>
<evidence type="ECO:0000256" key="1">
    <source>
        <dbReference type="SAM" id="Coils"/>
    </source>
</evidence>
<gene>
    <name evidence="2" type="ORF">KHZ90_08240</name>
</gene>
<evidence type="ECO:0000313" key="3">
    <source>
        <dbReference type="Proteomes" id="UP000778864"/>
    </source>
</evidence>
<name>A0A942WVL1_VEIPA</name>
<comment type="caution">
    <text evidence="2">The sequence shown here is derived from an EMBL/GenBank/DDBJ whole genome shotgun (WGS) entry which is preliminary data.</text>
</comment>
<proteinExistence type="predicted"/>
<dbReference type="AlphaFoldDB" id="A0A942WVL1"/>
<feature type="coiled-coil region" evidence="1">
    <location>
        <begin position="13"/>
        <end position="43"/>
    </location>
</feature>
<accession>A0A942WVL1</accession>
<dbReference type="RefSeq" id="WP_278467978.1">
    <property type="nucleotide sequence ID" value="NZ_JAGZMU010000005.1"/>
</dbReference>
<sequence>MRINNCFEAAMKMVELNKEIMQINDQMRKIEESSIQYNVLKNNVDQKYSEFLSIKHTLQNIKMPIVI</sequence>
<protein>
    <submittedName>
        <fullName evidence="2">Uncharacterized protein</fullName>
    </submittedName>
</protein>
<dbReference type="EMBL" id="JAGZMU010000005">
    <property type="protein sequence ID" value="MBS4893749.1"/>
    <property type="molecule type" value="Genomic_DNA"/>
</dbReference>
<organism evidence="2 3">
    <name type="scientific">Veillonella parvula</name>
    <name type="common">Staphylococcus parvulus</name>
    <dbReference type="NCBI Taxonomy" id="29466"/>
    <lineage>
        <taxon>Bacteria</taxon>
        <taxon>Bacillati</taxon>
        <taxon>Bacillota</taxon>
        <taxon>Negativicutes</taxon>
        <taxon>Veillonellales</taxon>
        <taxon>Veillonellaceae</taxon>
        <taxon>Veillonella</taxon>
    </lineage>
</organism>
<keyword evidence="1" id="KW-0175">Coiled coil</keyword>
<reference evidence="2" key="1">
    <citation type="submission" date="2021-02" db="EMBL/GenBank/DDBJ databases">
        <title>Infant gut strain persistence is associated with maternal origin, phylogeny, and functional potential including surface adhesion and iron acquisition.</title>
        <authorList>
            <person name="Lou Y.C."/>
        </authorList>
    </citation>
    <scope>NUCLEOTIDE SEQUENCE</scope>
    <source>
        <strain evidence="2">L3_108_031G1_dasL3_108_031G1_concoct_20</strain>
    </source>
</reference>
<dbReference type="Proteomes" id="UP000778864">
    <property type="component" value="Unassembled WGS sequence"/>
</dbReference>